<evidence type="ECO:0000313" key="2">
    <source>
        <dbReference type="Proteomes" id="UP001055811"/>
    </source>
</evidence>
<gene>
    <name evidence="1" type="ORF">L2E82_34072</name>
</gene>
<protein>
    <submittedName>
        <fullName evidence="1">Uncharacterized protein</fullName>
    </submittedName>
</protein>
<organism evidence="1 2">
    <name type="scientific">Cichorium intybus</name>
    <name type="common">Chicory</name>
    <dbReference type="NCBI Taxonomy" id="13427"/>
    <lineage>
        <taxon>Eukaryota</taxon>
        <taxon>Viridiplantae</taxon>
        <taxon>Streptophyta</taxon>
        <taxon>Embryophyta</taxon>
        <taxon>Tracheophyta</taxon>
        <taxon>Spermatophyta</taxon>
        <taxon>Magnoliopsida</taxon>
        <taxon>eudicotyledons</taxon>
        <taxon>Gunneridae</taxon>
        <taxon>Pentapetalae</taxon>
        <taxon>asterids</taxon>
        <taxon>campanulids</taxon>
        <taxon>Asterales</taxon>
        <taxon>Asteraceae</taxon>
        <taxon>Cichorioideae</taxon>
        <taxon>Cichorieae</taxon>
        <taxon>Cichoriinae</taxon>
        <taxon>Cichorium</taxon>
    </lineage>
</organism>
<keyword evidence="2" id="KW-1185">Reference proteome</keyword>
<reference evidence="2" key="1">
    <citation type="journal article" date="2022" name="Mol. Ecol. Resour.">
        <title>The genomes of chicory, endive, great burdock and yacon provide insights into Asteraceae palaeo-polyploidization history and plant inulin production.</title>
        <authorList>
            <person name="Fan W."/>
            <person name="Wang S."/>
            <person name="Wang H."/>
            <person name="Wang A."/>
            <person name="Jiang F."/>
            <person name="Liu H."/>
            <person name="Zhao H."/>
            <person name="Xu D."/>
            <person name="Zhang Y."/>
        </authorList>
    </citation>
    <scope>NUCLEOTIDE SEQUENCE [LARGE SCALE GENOMIC DNA]</scope>
    <source>
        <strain evidence="2">cv. Punajuju</strain>
    </source>
</reference>
<comment type="caution">
    <text evidence="1">The sequence shown here is derived from an EMBL/GenBank/DDBJ whole genome shotgun (WGS) entry which is preliminary data.</text>
</comment>
<reference evidence="1 2" key="2">
    <citation type="journal article" date="2022" name="Mol. Ecol. Resour.">
        <title>The genomes of chicory, endive, great burdock and yacon provide insights into Asteraceae paleo-polyploidization history and plant inulin production.</title>
        <authorList>
            <person name="Fan W."/>
            <person name="Wang S."/>
            <person name="Wang H."/>
            <person name="Wang A."/>
            <person name="Jiang F."/>
            <person name="Liu H."/>
            <person name="Zhao H."/>
            <person name="Xu D."/>
            <person name="Zhang Y."/>
        </authorList>
    </citation>
    <scope>NUCLEOTIDE SEQUENCE [LARGE SCALE GENOMIC DNA]</scope>
    <source>
        <strain evidence="2">cv. Punajuju</strain>
        <tissue evidence="1">Leaves</tissue>
    </source>
</reference>
<dbReference type="Proteomes" id="UP001055811">
    <property type="component" value="Linkage Group LG06"/>
</dbReference>
<sequence>MAESTRSSSPNTPPNLSATAVRNTSSWRLGLFLSAVATVVIALLLVRLDTFDAAPYSSDELAKKPISAVPRTNPRMLHGSEKIGEGHLLAPEDILYDPKLGVIYTGCVDGWIKRVTVNESVVEDWVNTGGRPLGLALGNSGEVYVADAFKGLLKITQDGKIEVLTDEAEGIKFGTTDDVVVAENGVLYFTDASWKYDLHDFALDIFEGRPYGRFMSYDPSTKQTKVIARDLFYANGVEISPNHDFVIFCETPMMRCMRYYLKGEKEGSIDVFVDRLPGMPDNIRYDGEGHYWIAIPTEHTYEWDLARKYPYIRKVFGFLEKYLKRPSVEKNAGVIAVDLNGKPVERYYDPELTFVTAGLKIGENLYLGNLVKNFIIRLNLTQYPAVASSTTT</sequence>
<proteinExistence type="predicted"/>
<name>A0ACB9BLI5_CICIN</name>
<accession>A0ACB9BLI5</accession>
<dbReference type="EMBL" id="CM042014">
    <property type="protein sequence ID" value="KAI3722893.1"/>
    <property type="molecule type" value="Genomic_DNA"/>
</dbReference>
<evidence type="ECO:0000313" key="1">
    <source>
        <dbReference type="EMBL" id="KAI3722893.1"/>
    </source>
</evidence>